<keyword evidence="3" id="KW-1185">Reference proteome</keyword>
<accession>A0AAJ0AJR1</accession>
<dbReference type="EMBL" id="JAHMHR010000022">
    <property type="protein sequence ID" value="KAK1675150.1"/>
    <property type="molecule type" value="Genomic_DNA"/>
</dbReference>
<keyword evidence="1" id="KW-0472">Membrane</keyword>
<dbReference type="Proteomes" id="UP001224890">
    <property type="component" value="Unassembled WGS sequence"/>
</dbReference>
<evidence type="ECO:0000313" key="2">
    <source>
        <dbReference type="EMBL" id="KAK1675150.1"/>
    </source>
</evidence>
<dbReference type="GeneID" id="85459499"/>
<keyword evidence="1" id="KW-1133">Transmembrane helix</keyword>
<dbReference type="AlphaFoldDB" id="A0AAJ0AJR1"/>
<keyword evidence="1" id="KW-0812">Transmembrane</keyword>
<feature type="transmembrane region" description="Helical" evidence="1">
    <location>
        <begin position="21"/>
        <end position="42"/>
    </location>
</feature>
<evidence type="ECO:0000313" key="3">
    <source>
        <dbReference type="Proteomes" id="UP001224890"/>
    </source>
</evidence>
<feature type="non-terminal residue" evidence="2">
    <location>
        <position position="75"/>
    </location>
</feature>
<comment type="caution">
    <text evidence="2">The sequence shown here is derived from an EMBL/GenBank/DDBJ whole genome shotgun (WGS) entry which is preliminary data.</text>
</comment>
<reference evidence="2" key="1">
    <citation type="submission" date="2021-06" db="EMBL/GenBank/DDBJ databases">
        <title>Comparative genomics, transcriptomics and evolutionary studies reveal genomic signatures of adaptation to plant cell wall in hemibiotrophic fungi.</title>
        <authorList>
            <consortium name="DOE Joint Genome Institute"/>
            <person name="Baroncelli R."/>
            <person name="Diaz J.F."/>
            <person name="Benocci T."/>
            <person name="Peng M."/>
            <person name="Battaglia E."/>
            <person name="Haridas S."/>
            <person name="Andreopoulos W."/>
            <person name="Labutti K."/>
            <person name="Pangilinan J."/>
            <person name="Floch G.L."/>
            <person name="Makela M.R."/>
            <person name="Henrissat B."/>
            <person name="Grigoriev I.V."/>
            <person name="Crouch J.A."/>
            <person name="De Vries R.P."/>
            <person name="Sukno S.A."/>
            <person name="Thon M.R."/>
        </authorList>
    </citation>
    <scope>NUCLEOTIDE SEQUENCE</scope>
    <source>
        <strain evidence="2">CBS 193.32</strain>
    </source>
</reference>
<sequence>MRFSQTRMCITRRLQQLQACFLVGVFYFMFPLFAFLVCWFYQVFFPRSLKSWPGLMSLPLLLTCFISFSNSMWDT</sequence>
<dbReference type="RefSeq" id="XP_060429153.1">
    <property type="nucleotide sequence ID" value="XM_060574973.1"/>
</dbReference>
<gene>
    <name evidence="2" type="ORF">BDP55DRAFT_664738</name>
</gene>
<organism evidence="2 3">
    <name type="scientific">Colletotrichum godetiae</name>
    <dbReference type="NCBI Taxonomy" id="1209918"/>
    <lineage>
        <taxon>Eukaryota</taxon>
        <taxon>Fungi</taxon>
        <taxon>Dikarya</taxon>
        <taxon>Ascomycota</taxon>
        <taxon>Pezizomycotina</taxon>
        <taxon>Sordariomycetes</taxon>
        <taxon>Hypocreomycetidae</taxon>
        <taxon>Glomerellales</taxon>
        <taxon>Glomerellaceae</taxon>
        <taxon>Colletotrichum</taxon>
        <taxon>Colletotrichum acutatum species complex</taxon>
    </lineage>
</organism>
<feature type="transmembrane region" description="Helical" evidence="1">
    <location>
        <begin position="54"/>
        <end position="73"/>
    </location>
</feature>
<proteinExistence type="predicted"/>
<protein>
    <submittedName>
        <fullName evidence="2">Uncharacterized protein</fullName>
    </submittedName>
</protein>
<evidence type="ECO:0000256" key="1">
    <source>
        <dbReference type="SAM" id="Phobius"/>
    </source>
</evidence>
<name>A0AAJ0AJR1_9PEZI</name>